<dbReference type="GO" id="GO:0003723">
    <property type="term" value="F:RNA binding"/>
    <property type="evidence" value="ECO:0007669"/>
    <property type="project" value="UniProtKB-UniRule"/>
</dbReference>
<evidence type="ECO:0000256" key="1">
    <source>
        <dbReference type="ARBA" id="ARBA00022884"/>
    </source>
</evidence>
<feature type="domain" description="RRM" evidence="4">
    <location>
        <begin position="634"/>
        <end position="715"/>
    </location>
</feature>
<dbReference type="SMART" id="SM00360">
    <property type="entry name" value="RRM"/>
    <property type="match status" value="2"/>
</dbReference>
<feature type="compositionally biased region" description="Polar residues" evidence="3">
    <location>
        <begin position="714"/>
        <end position="724"/>
    </location>
</feature>
<evidence type="ECO:0000313" key="6">
    <source>
        <dbReference type="Proteomes" id="UP000824469"/>
    </source>
</evidence>
<protein>
    <recommendedName>
        <fullName evidence="4">RRM domain-containing protein</fullName>
    </recommendedName>
</protein>
<dbReference type="InterPro" id="IPR035979">
    <property type="entry name" value="RBD_domain_sf"/>
</dbReference>
<dbReference type="Proteomes" id="UP000824469">
    <property type="component" value="Unassembled WGS sequence"/>
</dbReference>
<feature type="compositionally biased region" description="Low complexity" evidence="3">
    <location>
        <begin position="725"/>
        <end position="737"/>
    </location>
</feature>
<keyword evidence="6" id="KW-1185">Reference proteome</keyword>
<dbReference type="InterPro" id="IPR050886">
    <property type="entry name" value="RNA-binding_reg"/>
</dbReference>
<feature type="compositionally biased region" description="Basic and acidic residues" evidence="3">
    <location>
        <begin position="410"/>
        <end position="419"/>
    </location>
</feature>
<dbReference type="PROSITE" id="PS50102">
    <property type="entry name" value="RRM"/>
    <property type="match status" value="2"/>
</dbReference>
<evidence type="ECO:0000313" key="5">
    <source>
        <dbReference type="EMBL" id="KAH9318183.1"/>
    </source>
</evidence>
<dbReference type="GO" id="GO:0005634">
    <property type="term" value="C:nucleus"/>
    <property type="evidence" value="ECO:0007669"/>
    <property type="project" value="TreeGrafter"/>
</dbReference>
<dbReference type="AlphaFoldDB" id="A0AA38LB62"/>
<accession>A0AA38LB62</accession>
<feature type="compositionally biased region" description="Polar residues" evidence="3">
    <location>
        <begin position="299"/>
        <end position="308"/>
    </location>
</feature>
<sequence length="843" mass="94597">MGKARVHGDTVDYFKTLFGNITKGGLSLFSNKNPFYRKREESLEQGSGLGVGGAFEQGVKKNNAEHCESFEQEKKKSKNNEHVESLGQNRRKNEVVGEDVESLDSKTIKKKNYCENDEDLGISKNKKKAASGNGLASTAKDESSGKKKKDKFNDCQNGSNPGLEKVISEVAGENFLNLDIIKEKKNSHSEDGEDSDIRKMKNKFGSRKEEAGGGCDDSIGKKKNKVKGDKNSDNLGQEKKKATVAGENAENLDLGTKKKKAFSGNEESRTSNLDHVDKRNKKKTKEKLNKEDPDEEGNVGTSQLSIESQAEHEKRKKKNNSKKLNEEGSDGEGIVGSLDDQRAKLSFKVQSEDGKHGLLERKRKENMLEDLARSRKEKRRKVALEENLQSVPEVQADELQDMPRAKHPKRALEQDDNEPSKRIKVHHQRFNDVEGGARMGLAEVTELKGKGVTELKGKSVLRKRKLDAFEERYEVKNGLEDVENTSKEVAIREQITGKRKRDEDALGMASNKQDHDDREKLERTIFVGNLPLGVKRKNLTREFSQFGEVESLRLRSVPIVDTKLTRKGAILKGKVNDSINSVHAYVVFKDAQSANAAMSHNMTEFNGNHIRVDRAHPPRKKLKGENHFIYDTKRTIFVGNLPFDVKDEELYQLFAGITSMGSGVEAVRVIRDPQTSMGKGFAYVLFKSMDAAKLAVKKKDLKLKDRSLRLSKAQPGSNIRPQIASTSRSRSDTTPRTQTLNRKRLGQSREMSIAPLEKKAKNSLSYQGTKASKTDRRPIKLTGSMGMHNPQSSELKPRMFKRPAVAARRDRSSQSPGQNHAGKKRRADRRTDNSKPPKRIRVR</sequence>
<feature type="compositionally biased region" description="Basic and acidic residues" evidence="3">
    <location>
        <begin position="63"/>
        <end position="84"/>
    </location>
</feature>
<gene>
    <name evidence="5" type="ORF">KI387_019952</name>
</gene>
<comment type="caution">
    <text evidence="5">The sequence shown here is derived from an EMBL/GenBank/DDBJ whole genome shotgun (WGS) entry which is preliminary data.</text>
</comment>
<feature type="compositionally biased region" description="Basic and acidic residues" evidence="3">
    <location>
        <begin position="180"/>
        <end position="199"/>
    </location>
</feature>
<feature type="compositionally biased region" description="Basic and acidic residues" evidence="3">
    <location>
        <begin position="350"/>
        <end position="374"/>
    </location>
</feature>
<feature type="compositionally biased region" description="Basic and acidic residues" evidence="3">
    <location>
        <begin position="266"/>
        <end position="277"/>
    </location>
</feature>
<reference evidence="5 6" key="1">
    <citation type="journal article" date="2021" name="Nat. Plants">
        <title>The Taxus genome provides insights into paclitaxel biosynthesis.</title>
        <authorList>
            <person name="Xiong X."/>
            <person name="Gou J."/>
            <person name="Liao Q."/>
            <person name="Li Y."/>
            <person name="Zhou Q."/>
            <person name="Bi G."/>
            <person name="Li C."/>
            <person name="Du R."/>
            <person name="Wang X."/>
            <person name="Sun T."/>
            <person name="Guo L."/>
            <person name="Liang H."/>
            <person name="Lu P."/>
            <person name="Wu Y."/>
            <person name="Zhang Z."/>
            <person name="Ro D.K."/>
            <person name="Shang Y."/>
            <person name="Huang S."/>
            <person name="Yan J."/>
        </authorList>
    </citation>
    <scope>NUCLEOTIDE SEQUENCE [LARGE SCALE GENOMIC DNA]</scope>
    <source>
        <strain evidence="5">Ta-2019</strain>
    </source>
</reference>
<organism evidence="5 6">
    <name type="scientific">Taxus chinensis</name>
    <name type="common">Chinese yew</name>
    <name type="synonym">Taxus wallichiana var. chinensis</name>
    <dbReference type="NCBI Taxonomy" id="29808"/>
    <lineage>
        <taxon>Eukaryota</taxon>
        <taxon>Viridiplantae</taxon>
        <taxon>Streptophyta</taxon>
        <taxon>Embryophyta</taxon>
        <taxon>Tracheophyta</taxon>
        <taxon>Spermatophyta</taxon>
        <taxon>Pinopsida</taxon>
        <taxon>Pinidae</taxon>
        <taxon>Conifers II</taxon>
        <taxon>Cupressales</taxon>
        <taxon>Taxaceae</taxon>
        <taxon>Taxus</taxon>
    </lineage>
</organism>
<dbReference type="PANTHER" id="PTHR48024:SF55">
    <property type="entry name" value="RRM DOMAIN-CONTAINING PROTEIN"/>
    <property type="match status" value="1"/>
</dbReference>
<feature type="compositionally biased region" description="Polar residues" evidence="3">
    <location>
        <begin position="762"/>
        <end position="771"/>
    </location>
</feature>
<evidence type="ECO:0000256" key="3">
    <source>
        <dbReference type="SAM" id="MobiDB-lite"/>
    </source>
</evidence>
<name>A0AA38LB62_TAXCH</name>
<proteinExistence type="predicted"/>
<feature type="non-terminal residue" evidence="5">
    <location>
        <position position="1"/>
    </location>
</feature>
<feature type="compositionally biased region" description="Basic and acidic residues" evidence="3">
    <location>
        <begin position="226"/>
        <end position="241"/>
    </location>
</feature>
<feature type="region of interest" description="Disordered" evidence="3">
    <location>
        <begin position="63"/>
        <end position="166"/>
    </location>
</feature>
<evidence type="ECO:0000256" key="2">
    <source>
        <dbReference type="PROSITE-ProRule" id="PRU00176"/>
    </source>
</evidence>
<evidence type="ECO:0000259" key="4">
    <source>
        <dbReference type="PROSITE" id="PS50102"/>
    </source>
</evidence>
<dbReference type="Pfam" id="PF00076">
    <property type="entry name" value="RRM_1"/>
    <property type="match status" value="2"/>
</dbReference>
<feature type="domain" description="RRM" evidence="4">
    <location>
        <begin position="523"/>
        <end position="617"/>
    </location>
</feature>
<dbReference type="PANTHER" id="PTHR48024">
    <property type="entry name" value="GEO13361P1-RELATED"/>
    <property type="match status" value="1"/>
</dbReference>
<feature type="region of interest" description="Disordered" evidence="3">
    <location>
        <begin position="707"/>
        <end position="843"/>
    </location>
</feature>
<feature type="region of interest" description="Disordered" evidence="3">
    <location>
        <begin position="178"/>
        <end position="419"/>
    </location>
</feature>
<dbReference type="CDD" id="cd12394">
    <property type="entry name" value="RRM1_RBM34"/>
    <property type="match status" value="1"/>
</dbReference>
<keyword evidence="1 2" id="KW-0694">RNA-binding</keyword>
<dbReference type="Gene3D" id="3.30.70.330">
    <property type="match status" value="2"/>
</dbReference>
<dbReference type="SUPFAM" id="SSF54928">
    <property type="entry name" value="RNA-binding domain, RBD"/>
    <property type="match status" value="2"/>
</dbReference>
<feature type="region of interest" description="Disordered" evidence="3">
    <location>
        <begin position="493"/>
        <end position="518"/>
    </location>
</feature>
<dbReference type="OMA" id="SHNRVHA"/>
<dbReference type="InterPro" id="IPR012677">
    <property type="entry name" value="Nucleotide-bd_a/b_plait_sf"/>
</dbReference>
<dbReference type="InterPro" id="IPR000504">
    <property type="entry name" value="RRM_dom"/>
</dbReference>
<dbReference type="EMBL" id="JAHRHJ020000004">
    <property type="protein sequence ID" value="KAH9318183.1"/>
    <property type="molecule type" value="Genomic_DNA"/>
</dbReference>